<dbReference type="InParanoid" id="V4VSU4"/>
<keyword evidence="1" id="KW-0812">Transmembrane</keyword>
<keyword evidence="1" id="KW-0472">Membrane</keyword>
<dbReference type="PANTHER" id="PTHR34741:SF1">
    <property type="entry name" value="PGG DOMAIN-CONTAINING PROTEIN"/>
    <property type="match status" value="1"/>
</dbReference>
<feature type="transmembrane region" description="Helical" evidence="1">
    <location>
        <begin position="31"/>
        <end position="50"/>
    </location>
</feature>
<gene>
    <name evidence="2" type="ORF">CICLE_v10024327mg</name>
</gene>
<dbReference type="Gramene" id="ESR56179">
    <property type="protein sequence ID" value="ESR56179"/>
    <property type="gene ID" value="CICLE_v10024327mg"/>
</dbReference>
<evidence type="ECO:0000313" key="2">
    <source>
        <dbReference type="EMBL" id="ESR56179.1"/>
    </source>
</evidence>
<evidence type="ECO:0000313" key="3">
    <source>
        <dbReference type="Proteomes" id="UP000030687"/>
    </source>
</evidence>
<feature type="transmembrane region" description="Helical" evidence="1">
    <location>
        <begin position="6"/>
        <end position="24"/>
    </location>
</feature>
<dbReference type="Proteomes" id="UP000030687">
    <property type="component" value="Unassembled WGS sequence"/>
</dbReference>
<feature type="non-terminal residue" evidence="2">
    <location>
        <position position="1"/>
    </location>
</feature>
<dbReference type="KEGG" id="cic:CICLE_v10024327mg"/>
<sequence>SLQWQNIVIAFCFTSAIEIAVLFAQAKSFPLSISFYLLSFVILIIFLSHFVAKAVGENFTVTSKFLEKLIVFLAATSFIIAITIPFPLWLKCTAWGPLCSLLAHHCYMQQTLK</sequence>
<organism evidence="2 3">
    <name type="scientific">Citrus clementina</name>
    <name type="common">Clementine</name>
    <name type="synonym">Citrus deliciosa x Citrus sinensis</name>
    <dbReference type="NCBI Taxonomy" id="85681"/>
    <lineage>
        <taxon>Eukaryota</taxon>
        <taxon>Viridiplantae</taxon>
        <taxon>Streptophyta</taxon>
        <taxon>Embryophyta</taxon>
        <taxon>Tracheophyta</taxon>
        <taxon>Spermatophyta</taxon>
        <taxon>Magnoliopsida</taxon>
        <taxon>eudicotyledons</taxon>
        <taxon>Gunneridae</taxon>
        <taxon>Pentapetalae</taxon>
        <taxon>rosids</taxon>
        <taxon>malvids</taxon>
        <taxon>Sapindales</taxon>
        <taxon>Rutaceae</taxon>
        <taxon>Aurantioideae</taxon>
        <taxon>Citrus</taxon>
    </lineage>
</organism>
<proteinExistence type="predicted"/>
<dbReference type="PANTHER" id="PTHR34741">
    <property type="entry name" value="IMAP FAMILY MEMBER 1, PUTATIVE-RELATED"/>
    <property type="match status" value="1"/>
</dbReference>
<keyword evidence="3" id="KW-1185">Reference proteome</keyword>
<dbReference type="eggNOG" id="ENOG502SWTH">
    <property type="taxonomic scope" value="Eukaryota"/>
</dbReference>
<evidence type="ECO:0000256" key="1">
    <source>
        <dbReference type="SAM" id="Phobius"/>
    </source>
</evidence>
<keyword evidence="1" id="KW-1133">Transmembrane helix</keyword>
<protein>
    <submittedName>
        <fullName evidence="2">Uncharacterized protein</fullName>
    </submittedName>
</protein>
<dbReference type="EMBL" id="KI536661">
    <property type="protein sequence ID" value="ESR56179.1"/>
    <property type="molecule type" value="Genomic_DNA"/>
</dbReference>
<accession>V4VSU4</accession>
<feature type="transmembrane region" description="Helical" evidence="1">
    <location>
        <begin position="70"/>
        <end position="90"/>
    </location>
</feature>
<reference evidence="2 3" key="1">
    <citation type="submission" date="2013-10" db="EMBL/GenBank/DDBJ databases">
        <authorList>
            <consortium name="International Citrus Genome Consortium"/>
            <person name="Jenkins J."/>
            <person name="Schmutz J."/>
            <person name="Prochnik S."/>
            <person name="Rokhsar D."/>
            <person name="Gmitter F."/>
            <person name="Ollitrault P."/>
            <person name="Machado M."/>
            <person name="Talon M."/>
            <person name="Wincker P."/>
            <person name="Jaillon O."/>
            <person name="Morgante M."/>
        </authorList>
    </citation>
    <scope>NUCLEOTIDE SEQUENCE</scope>
    <source>
        <strain evidence="3">cv. Clemenules</strain>
    </source>
</reference>
<name>V4VSU4_CITCL</name>
<dbReference type="AlphaFoldDB" id="V4VSU4"/>